<feature type="domain" description="KIB1-4 beta-propeller" evidence="2">
    <location>
        <begin position="113"/>
        <end position="394"/>
    </location>
</feature>
<proteinExistence type="predicted"/>
<feature type="region of interest" description="Disordered" evidence="1">
    <location>
        <begin position="527"/>
        <end position="553"/>
    </location>
</feature>
<reference evidence="3" key="1">
    <citation type="journal article" date="2013" name="Nature">
        <title>Draft genome of the wheat A-genome progenitor Triticum urartu.</title>
        <authorList>
            <person name="Ling H.Q."/>
            <person name="Zhao S."/>
            <person name="Liu D."/>
            <person name="Wang J."/>
            <person name="Sun H."/>
            <person name="Zhang C."/>
            <person name="Fan H."/>
            <person name="Li D."/>
            <person name="Dong L."/>
            <person name="Tao Y."/>
            <person name="Gao C."/>
            <person name="Wu H."/>
            <person name="Li Y."/>
            <person name="Cui Y."/>
            <person name="Guo X."/>
            <person name="Zheng S."/>
            <person name="Wang B."/>
            <person name="Yu K."/>
            <person name="Liang Q."/>
            <person name="Yang W."/>
            <person name="Lou X."/>
            <person name="Chen J."/>
            <person name="Feng M."/>
            <person name="Jian J."/>
            <person name="Zhang X."/>
            <person name="Luo G."/>
            <person name="Jiang Y."/>
            <person name="Liu J."/>
            <person name="Wang Z."/>
            <person name="Sha Y."/>
            <person name="Zhang B."/>
            <person name="Wu H."/>
            <person name="Tang D."/>
            <person name="Shen Q."/>
            <person name="Xue P."/>
            <person name="Zou S."/>
            <person name="Wang X."/>
            <person name="Liu X."/>
            <person name="Wang F."/>
            <person name="Yang Y."/>
            <person name="An X."/>
            <person name="Dong Z."/>
            <person name="Zhang K."/>
            <person name="Zhang X."/>
            <person name="Luo M.C."/>
            <person name="Dvorak J."/>
            <person name="Tong Y."/>
            <person name="Wang J."/>
            <person name="Yang H."/>
            <person name="Li Z."/>
            <person name="Wang D."/>
            <person name="Zhang A."/>
            <person name="Wang J."/>
        </authorList>
    </citation>
    <scope>NUCLEOTIDE SEQUENCE</scope>
</reference>
<dbReference type="Pfam" id="PF03478">
    <property type="entry name" value="Beta-prop_KIB1-4"/>
    <property type="match status" value="1"/>
</dbReference>
<dbReference type="OMA" id="CRFRPRR"/>
<dbReference type="AlphaFoldDB" id="M7ZQF5"/>
<evidence type="ECO:0000256" key="1">
    <source>
        <dbReference type="SAM" id="MobiDB-lite"/>
    </source>
</evidence>
<protein>
    <recommendedName>
        <fullName evidence="2">KIB1-4 beta-propeller domain-containing protein</fullName>
    </recommendedName>
</protein>
<evidence type="ECO:0000313" key="3">
    <source>
        <dbReference type="EMBL" id="EMS62347.1"/>
    </source>
</evidence>
<feature type="compositionally biased region" description="Basic and acidic residues" evidence="1">
    <location>
        <begin position="527"/>
        <end position="536"/>
    </location>
</feature>
<dbReference type="STRING" id="4572.M7ZQF5"/>
<dbReference type="EMBL" id="KD083508">
    <property type="protein sequence ID" value="EMS62347.1"/>
    <property type="molecule type" value="Genomic_DNA"/>
</dbReference>
<dbReference type="eggNOG" id="ENOG502R51D">
    <property type="taxonomic scope" value="Eukaryota"/>
</dbReference>
<name>M7ZQF5_TRIUA</name>
<evidence type="ECO:0000259" key="2">
    <source>
        <dbReference type="Pfam" id="PF03478"/>
    </source>
</evidence>
<dbReference type="PANTHER" id="PTHR33165:SF58">
    <property type="entry name" value="OS05G0123400 PROTEIN"/>
    <property type="match status" value="1"/>
</dbReference>
<organism evidence="3">
    <name type="scientific">Triticum urartu</name>
    <name type="common">Red wild einkorn</name>
    <name type="synonym">Crithodium urartu</name>
    <dbReference type="NCBI Taxonomy" id="4572"/>
    <lineage>
        <taxon>Eukaryota</taxon>
        <taxon>Viridiplantae</taxon>
        <taxon>Streptophyta</taxon>
        <taxon>Embryophyta</taxon>
        <taxon>Tracheophyta</taxon>
        <taxon>Spermatophyta</taxon>
        <taxon>Magnoliopsida</taxon>
        <taxon>Liliopsida</taxon>
        <taxon>Poales</taxon>
        <taxon>Poaceae</taxon>
        <taxon>BOP clade</taxon>
        <taxon>Pooideae</taxon>
        <taxon>Triticodae</taxon>
        <taxon>Triticeae</taxon>
        <taxon>Triticinae</taxon>
        <taxon>Triticum</taxon>
    </lineage>
</organism>
<dbReference type="InterPro" id="IPR005174">
    <property type="entry name" value="KIB1-4_b-propeller"/>
</dbReference>
<dbReference type="PANTHER" id="PTHR33165">
    <property type="entry name" value="F-BOX DOMAIN CONTAINING PROTEIN-LIKE-RELATED"/>
    <property type="match status" value="1"/>
</dbReference>
<sequence>MSSQIWGAGRMSKRNHRNLAGSLRYCGGDHPLRKHGHDKEWRDWLNLPTVLLDDIAGRLLLYDVAEYIRLRAACKEWKNCTDDPHMGGGLDCRFRPRRWIMLSNRTEGDRCRFLNLSTGASACVDLPELSRHHLETSTEGLLLLCGKASHAVRLFSPLTRAFTNFPPITPDLGRAYIVWTGLLESSERLIYAGISEETSPAPVVLLMIDRGRAIIYAKPGDQRWAVIEHDEIGRPNRYASYRLSSASTLKGRFYFATLEGNIMHVRLCPEPRLVPVVVNQPKTRGEVSSYLVPPDDHRCGGMLMVRYYLDLDHLSADERRIMTRRRKRMDVIRVENRLKECRWNLIQVFEVNVAGKRLIPVEDIGCHRAVFVGEAACFSLSARTFPCVAANAVHLGATGACYPPVGVRYLADKSADPPFEFTTDGPASPDEQLKWYHRHNRPELNLFLDTGPELNLVPLARPCTLQEYLVCCAGLPGGLKDYSNPERVSRNQNLHQDITFSFCMNSMPVFVYEDVEDGLLLSKGKKVEEEDAKNPIEDQLDLPSSDEEKEKEKEMKFRFKSFPEADMAAPHFKSDMIFSTFKQLGGGIDEYSTPSDPYYLSRL</sequence>
<accession>M7ZQF5</accession>
<gene>
    <name evidence="3" type="ORF">TRIUR3_16011</name>
</gene>